<dbReference type="EMBL" id="JAFBFI010000019">
    <property type="protein sequence ID" value="MBM7694186.1"/>
    <property type="molecule type" value="Genomic_DNA"/>
</dbReference>
<dbReference type="EC" id="5.3.3.2" evidence="11"/>
<dbReference type="Gene3D" id="3.20.20.70">
    <property type="entry name" value="Aldolase class I"/>
    <property type="match status" value="1"/>
</dbReference>
<comment type="cofactor">
    <cofactor evidence="11">
        <name>Mg(2+)</name>
        <dbReference type="ChEBI" id="CHEBI:18420"/>
    </cofactor>
</comment>
<dbReference type="SUPFAM" id="SSF51395">
    <property type="entry name" value="FMN-linked oxidoreductases"/>
    <property type="match status" value="1"/>
</dbReference>
<sequence length="345" mass="37263">MKPSNSISDRKNEHIRISLEEDVSSKNITTGLEKYRFIHQALPELDFKDINLSSSFLGKRVKTPFVISSMTGGTQQAMEINKNLALAAQARGWSMGLGSTRAALESPEQAYTFQVRKYAPHIPLFANLGAVQLNYGFTMDDCRKIIALTEADALVLHLNSLQEVFQTGGDTNFKGLMTKIESLCTHLDVPVGIKEVGWGIDGVLAKKLSELGVSFIDSAGSGGTSWSQVEKLRSADPLKIKAAEAFIDWGIPTSECIVSARKHGYSGMLLASGGITNGVEAAKAIALGADLAGFGRSILHRAAESSDALINLLNLIELEFKIVMFGIGAESMNQLKNTPYLIKAL</sequence>
<feature type="binding site" evidence="11">
    <location>
        <begin position="10"/>
        <end position="11"/>
    </location>
    <ligand>
        <name>substrate</name>
    </ligand>
</feature>
<feature type="binding site" evidence="11">
    <location>
        <position position="127"/>
    </location>
    <ligand>
        <name>FMN</name>
        <dbReference type="ChEBI" id="CHEBI:58210"/>
    </ligand>
</feature>
<comment type="function">
    <text evidence="11">Involved in the biosynthesis of isoprenoids. Catalyzes the 1,3-allylic rearrangement of the homoallylic substrate isopentenyl (IPP) to its allylic isomer, dimethylallyl diphosphate (DMAPP).</text>
</comment>
<evidence type="ECO:0000313" key="13">
    <source>
        <dbReference type="EMBL" id="MBM7694186.1"/>
    </source>
</evidence>
<feature type="binding site" evidence="11">
    <location>
        <position position="163"/>
    </location>
    <ligand>
        <name>Mg(2+)</name>
        <dbReference type="ChEBI" id="CHEBI:18420"/>
    </ligand>
</feature>
<keyword evidence="7 11" id="KW-0521">NADP</keyword>
<evidence type="ECO:0000256" key="4">
    <source>
        <dbReference type="ARBA" id="ARBA00022643"/>
    </source>
</evidence>
<name>A0ABS2QLZ2_9BACI</name>
<keyword evidence="8 11" id="KW-0414">Isoprene biosynthesis</keyword>
<comment type="caution">
    <text evidence="13">The sequence shown here is derived from an EMBL/GenBank/DDBJ whole genome shotgun (WGS) entry which is preliminary data.</text>
</comment>
<organism evidence="13 14">
    <name type="scientific">Peribacillus deserti</name>
    <dbReference type="NCBI Taxonomy" id="673318"/>
    <lineage>
        <taxon>Bacteria</taxon>
        <taxon>Bacillati</taxon>
        <taxon>Bacillota</taxon>
        <taxon>Bacilli</taxon>
        <taxon>Bacillales</taxon>
        <taxon>Bacillaceae</taxon>
        <taxon>Peribacillus</taxon>
    </lineage>
</organism>
<feature type="binding site" evidence="11">
    <location>
        <begin position="99"/>
        <end position="101"/>
    </location>
    <ligand>
        <name>substrate</name>
    </ligand>
</feature>
<evidence type="ECO:0000256" key="8">
    <source>
        <dbReference type="ARBA" id="ARBA00023229"/>
    </source>
</evidence>
<accession>A0ABS2QLZ2</accession>
<dbReference type="Pfam" id="PF01070">
    <property type="entry name" value="FMN_dh"/>
    <property type="match status" value="2"/>
</dbReference>
<comment type="cofactor">
    <cofactor evidence="1 11">
        <name>FMN</name>
        <dbReference type="ChEBI" id="CHEBI:58210"/>
    </cofactor>
</comment>
<evidence type="ECO:0000313" key="14">
    <source>
        <dbReference type="Proteomes" id="UP000823486"/>
    </source>
</evidence>
<comment type="subcellular location">
    <subcellularLocation>
        <location evidence="11">Cytoplasm</location>
    </subcellularLocation>
</comment>
<gene>
    <name evidence="11" type="primary">fni</name>
    <name evidence="13" type="ORF">JOC77_003630</name>
</gene>
<dbReference type="NCBIfam" id="TIGR02151">
    <property type="entry name" value="IPP_isom_2"/>
    <property type="match status" value="1"/>
</dbReference>
<feature type="binding site" evidence="11">
    <location>
        <position position="162"/>
    </location>
    <ligand>
        <name>substrate</name>
    </ligand>
</feature>
<keyword evidence="5 11" id="KW-0479">Metal-binding</keyword>
<evidence type="ECO:0000256" key="10">
    <source>
        <dbReference type="ARBA" id="ARBA00025810"/>
    </source>
</evidence>
<feature type="binding site" evidence="11">
    <location>
        <begin position="69"/>
        <end position="71"/>
    </location>
    <ligand>
        <name>FMN</name>
        <dbReference type="ChEBI" id="CHEBI:58210"/>
    </ligand>
</feature>
<dbReference type="CDD" id="cd02811">
    <property type="entry name" value="IDI-2_FMN"/>
    <property type="match status" value="1"/>
</dbReference>
<feature type="binding site" evidence="11">
    <location>
        <position position="68"/>
    </location>
    <ligand>
        <name>FMN</name>
        <dbReference type="ChEBI" id="CHEBI:58210"/>
    </ligand>
</feature>
<comment type="subunit">
    <text evidence="10 11">Homooctamer. Dimer of tetramers.</text>
</comment>
<dbReference type="HAMAP" id="MF_00354">
    <property type="entry name" value="Idi_2"/>
    <property type="match status" value="1"/>
</dbReference>
<keyword evidence="9 11" id="KW-0413">Isomerase</keyword>
<evidence type="ECO:0000259" key="12">
    <source>
        <dbReference type="Pfam" id="PF01070"/>
    </source>
</evidence>
<dbReference type="InterPro" id="IPR013785">
    <property type="entry name" value="Aldolase_TIM"/>
</dbReference>
<keyword evidence="4 11" id="KW-0288">FMN</keyword>
<feature type="domain" description="FMN-dependent dehydrogenase" evidence="12">
    <location>
        <begin position="179"/>
        <end position="337"/>
    </location>
</feature>
<evidence type="ECO:0000256" key="3">
    <source>
        <dbReference type="ARBA" id="ARBA00022630"/>
    </source>
</evidence>
<reference evidence="13 14" key="1">
    <citation type="submission" date="2021-01" db="EMBL/GenBank/DDBJ databases">
        <title>Genomic Encyclopedia of Type Strains, Phase IV (KMG-IV): sequencing the most valuable type-strain genomes for metagenomic binning, comparative biology and taxonomic classification.</title>
        <authorList>
            <person name="Goeker M."/>
        </authorList>
    </citation>
    <scope>NUCLEOTIDE SEQUENCE [LARGE SCALE GENOMIC DNA]</scope>
    <source>
        <strain evidence="13 14">DSM 105482</strain>
    </source>
</reference>
<feature type="binding site" evidence="11">
    <location>
        <position position="99"/>
    </location>
    <ligand>
        <name>FMN</name>
        <dbReference type="ChEBI" id="CHEBI:58210"/>
    </ligand>
</feature>
<dbReference type="InterPro" id="IPR011179">
    <property type="entry name" value="IPdP_isomerase"/>
</dbReference>
<dbReference type="PIRSF" id="PIRSF003314">
    <property type="entry name" value="IPP_isomerase"/>
    <property type="match status" value="1"/>
</dbReference>
<keyword evidence="14" id="KW-1185">Reference proteome</keyword>
<comment type="similarity">
    <text evidence="11">Belongs to the IPP isomerase type 2 family.</text>
</comment>
<evidence type="ECO:0000256" key="2">
    <source>
        <dbReference type="ARBA" id="ARBA00022490"/>
    </source>
</evidence>
<dbReference type="PANTHER" id="PTHR43665:SF1">
    <property type="entry name" value="ISOPENTENYL-DIPHOSPHATE DELTA-ISOMERASE"/>
    <property type="match status" value="1"/>
</dbReference>
<dbReference type="InterPro" id="IPR000262">
    <property type="entry name" value="FMN-dep_DH"/>
</dbReference>
<evidence type="ECO:0000256" key="11">
    <source>
        <dbReference type="HAMAP-Rule" id="MF_00354"/>
    </source>
</evidence>
<feature type="binding site" evidence="11">
    <location>
        <position position="194"/>
    </location>
    <ligand>
        <name>FMN</name>
        <dbReference type="ChEBI" id="CHEBI:58210"/>
    </ligand>
</feature>
<evidence type="ECO:0000256" key="5">
    <source>
        <dbReference type="ARBA" id="ARBA00022723"/>
    </source>
</evidence>
<comment type="cofactor">
    <cofactor evidence="11">
        <name>NADPH</name>
        <dbReference type="ChEBI" id="CHEBI:57783"/>
    </cofactor>
</comment>
<dbReference type="Proteomes" id="UP000823486">
    <property type="component" value="Unassembled WGS sequence"/>
</dbReference>
<keyword evidence="3 11" id="KW-0285">Flavoprotein</keyword>
<evidence type="ECO:0000256" key="7">
    <source>
        <dbReference type="ARBA" id="ARBA00022857"/>
    </source>
</evidence>
<feature type="domain" description="FMN-dependent dehydrogenase" evidence="12">
    <location>
        <begin position="12"/>
        <end position="112"/>
    </location>
</feature>
<dbReference type="PANTHER" id="PTHR43665">
    <property type="entry name" value="ISOPENTENYL-DIPHOSPHATE DELTA-ISOMERASE"/>
    <property type="match status" value="1"/>
</dbReference>
<comment type="catalytic activity">
    <reaction evidence="11">
        <text>isopentenyl diphosphate = dimethylallyl diphosphate</text>
        <dbReference type="Rhea" id="RHEA:23284"/>
        <dbReference type="ChEBI" id="CHEBI:57623"/>
        <dbReference type="ChEBI" id="CHEBI:128769"/>
        <dbReference type="EC" id="5.3.3.2"/>
    </reaction>
</comment>
<evidence type="ECO:0000256" key="1">
    <source>
        <dbReference type="ARBA" id="ARBA00001917"/>
    </source>
</evidence>
<proteinExistence type="inferred from homology"/>
<evidence type="ECO:0000256" key="6">
    <source>
        <dbReference type="ARBA" id="ARBA00022842"/>
    </source>
</evidence>
<keyword evidence="2 11" id="KW-0963">Cytoplasm</keyword>
<comment type="caution">
    <text evidence="11">Lacks conserved residue(s) required for the propagation of feature annotation.</text>
</comment>
<dbReference type="GO" id="GO:0004452">
    <property type="term" value="F:isopentenyl-diphosphate delta-isomerase activity"/>
    <property type="evidence" value="ECO:0007669"/>
    <property type="project" value="UniProtKB-EC"/>
</dbReference>
<keyword evidence="6 11" id="KW-0460">Magnesium</keyword>
<feature type="binding site" evidence="11">
    <location>
        <position position="224"/>
    </location>
    <ligand>
        <name>FMN</name>
        <dbReference type="ChEBI" id="CHEBI:58210"/>
    </ligand>
</feature>
<protein>
    <recommendedName>
        <fullName evidence="11">Isopentenyl-diphosphate delta-isomerase</fullName>
        <shortName evidence="11">IPP isomerase</shortName>
        <ecNumber evidence="11">5.3.3.2</ecNumber>
    </recommendedName>
    <alternativeName>
        <fullName evidence="11">Isopentenyl diphosphate:dimethylallyl diphosphate isomerase</fullName>
    </alternativeName>
    <alternativeName>
        <fullName evidence="11">Isopentenyl pyrophosphate isomerase</fullName>
    </alternativeName>
    <alternativeName>
        <fullName evidence="11">Type 2 isopentenyl diphosphate isomerase</fullName>
        <shortName evidence="11">IDI-2</shortName>
    </alternativeName>
</protein>
<evidence type="ECO:0000256" key="9">
    <source>
        <dbReference type="ARBA" id="ARBA00023235"/>
    </source>
</evidence>